<gene>
    <name evidence="3" type="ORF">HNR65_001537</name>
</gene>
<dbReference type="AlphaFoldDB" id="A0A7W0HKL9"/>
<protein>
    <submittedName>
        <fullName evidence="3">1-acyl-sn-glycerol-3-phosphate acyltransferase</fullName>
    </submittedName>
</protein>
<dbReference type="InterPro" id="IPR002123">
    <property type="entry name" value="Plipid/glycerol_acylTrfase"/>
</dbReference>
<accession>A0A7W0HKL9</accession>
<feature type="transmembrane region" description="Helical" evidence="1">
    <location>
        <begin position="12"/>
        <end position="35"/>
    </location>
</feature>
<dbReference type="PANTHER" id="PTHR10983">
    <property type="entry name" value="1-ACYLGLYCEROL-3-PHOSPHATE ACYLTRANSFERASE-RELATED"/>
    <property type="match status" value="1"/>
</dbReference>
<organism evidence="3 4">
    <name type="scientific">Desulfosalsimonas propionicica</name>
    <dbReference type="NCBI Taxonomy" id="332175"/>
    <lineage>
        <taxon>Bacteria</taxon>
        <taxon>Pseudomonadati</taxon>
        <taxon>Thermodesulfobacteriota</taxon>
        <taxon>Desulfobacteria</taxon>
        <taxon>Desulfobacterales</taxon>
        <taxon>Desulfosalsimonadaceae</taxon>
        <taxon>Desulfosalsimonas</taxon>
    </lineage>
</organism>
<feature type="transmembrane region" description="Helical" evidence="1">
    <location>
        <begin position="47"/>
        <end position="67"/>
    </location>
</feature>
<keyword evidence="1" id="KW-0812">Transmembrane</keyword>
<dbReference type="GO" id="GO:0016746">
    <property type="term" value="F:acyltransferase activity"/>
    <property type="evidence" value="ECO:0007669"/>
    <property type="project" value="UniProtKB-KW"/>
</dbReference>
<keyword evidence="3" id="KW-0808">Transferase</keyword>
<comment type="caution">
    <text evidence="3">The sequence shown here is derived from an EMBL/GenBank/DDBJ whole genome shotgun (WGS) entry which is preliminary data.</text>
</comment>
<dbReference type="RefSeq" id="WP_181550862.1">
    <property type="nucleotide sequence ID" value="NZ_JACDUS010000003.1"/>
</dbReference>
<evidence type="ECO:0000313" key="3">
    <source>
        <dbReference type="EMBL" id="MBA2881211.1"/>
    </source>
</evidence>
<dbReference type="PANTHER" id="PTHR10983:SF16">
    <property type="entry name" value="LYSOCARDIOLIPIN ACYLTRANSFERASE 1"/>
    <property type="match status" value="1"/>
</dbReference>
<keyword evidence="1" id="KW-0472">Membrane</keyword>
<sequence>MLGFLPGPLRGAIALLLYTGNTVGAFTTLLPFVILKTLIPHEGTRHFLTRILTGIAWIWIYINSLILRITQDIAWDVQGVDGFDATASYLLLSNHRSWADILVLQHIWKRRIPFLKFFLKRQLIWVPLLGIAWWALDFPFMKRYSKQFIEKHPELKGKDLETTRKYCEKFKKAPISVINFVEGTRFDEKKRQYQNSPYQHLLKPRAGGVATVLSAMGENLEAIIDVTIVYPENSAPLPFWDFLKGKIPRVVMRAKRIEIPKEFVQSGAETDPEFRQHFQDWLNALWDEKDRQITEILQKYFPTKKENP</sequence>
<name>A0A7W0HKL9_9BACT</name>
<evidence type="ECO:0000256" key="1">
    <source>
        <dbReference type="SAM" id="Phobius"/>
    </source>
</evidence>
<dbReference type="Pfam" id="PF01553">
    <property type="entry name" value="Acyltransferase"/>
    <property type="match status" value="1"/>
</dbReference>
<proteinExistence type="predicted"/>
<keyword evidence="4" id="KW-1185">Reference proteome</keyword>
<dbReference type="SMART" id="SM00563">
    <property type="entry name" value="PlsC"/>
    <property type="match status" value="1"/>
</dbReference>
<dbReference type="EMBL" id="JACDUS010000003">
    <property type="protein sequence ID" value="MBA2881211.1"/>
    <property type="molecule type" value="Genomic_DNA"/>
</dbReference>
<dbReference type="Proteomes" id="UP000525298">
    <property type="component" value="Unassembled WGS sequence"/>
</dbReference>
<evidence type="ECO:0000259" key="2">
    <source>
        <dbReference type="SMART" id="SM00563"/>
    </source>
</evidence>
<reference evidence="3 4" key="1">
    <citation type="submission" date="2020-07" db="EMBL/GenBank/DDBJ databases">
        <title>Genomic Encyclopedia of Type Strains, Phase IV (KMG-IV): sequencing the most valuable type-strain genomes for metagenomic binning, comparative biology and taxonomic classification.</title>
        <authorList>
            <person name="Goeker M."/>
        </authorList>
    </citation>
    <scope>NUCLEOTIDE SEQUENCE [LARGE SCALE GENOMIC DNA]</scope>
    <source>
        <strain evidence="3 4">DSM 17721</strain>
    </source>
</reference>
<keyword evidence="1" id="KW-1133">Transmembrane helix</keyword>
<feature type="domain" description="Phospholipid/glycerol acyltransferase" evidence="2">
    <location>
        <begin position="89"/>
        <end position="231"/>
    </location>
</feature>
<dbReference type="CDD" id="cd07990">
    <property type="entry name" value="LPLAT_LCLAT1-like"/>
    <property type="match status" value="1"/>
</dbReference>
<dbReference type="SUPFAM" id="SSF69593">
    <property type="entry name" value="Glycerol-3-phosphate (1)-acyltransferase"/>
    <property type="match status" value="1"/>
</dbReference>
<dbReference type="NCBIfam" id="NF010621">
    <property type="entry name" value="PRK14014.1"/>
    <property type="match status" value="1"/>
</dbReference>
<feature type="transmembrane region" description="Helical" evidence="1">
    <location>
        <begin position="123"/>
        <end position="141"/>
    </location>
</feature>
<evidence type="ECO:0000313" key="4">
    <source>
        <dbReference type="Proteomes" id="UP000525298"/>
    </source>
</evidence>
<keyword evidence="3" id="KW-0012">Acyltransferase</keyword>